<evidence type="ECO:0000313" key="2">
    <source>
        <dbReference type="EMBL" id="KAJ7031434.1"/>
    </source>
</evidence>
<proteinExistence type="predicted"/>
<sequence length="151" mass="16684">MTATDKVPAKVFDKVPEQKDGTTDNDDAYDDLPALEPLSDDKADAVPGPQLELDVAAQNFWKQLIMLAAGRPRYICYDGVFPLCTRKGNPAVHQTPSADLNRGERYTDVDFLLFRGTFSGEAVETAWAYSNPNKSCRNRMSSGNNVPRAKL</sequence>
<dbReference type="AlphaFoldDB" id="A0AAD6X440"/>
<dbReference type="EMBL" id="JARJCM010000081">
    <property type="protein sequence ID" value="KAJ7031434.1"/>
    <property type="molecule type" value="Genomic_DNA"/>
</dbReference>
<dbReference type="Proteomes" id="UP001218188">
    <property type="component" value="Unassembled WGS sequence"/>
</dbReference>
<feature type="region of interest" description="Disordered" evidence="1">
    <location>
        <begin position="1"/>
        <end position="46"/>
    </location>
</feature>
<reference evidence="2" key="1">
    <citation type="submission" date="2023-03" db="EMBL/GenBank/DDBJ databases">
        <title>Massive genome expansion in bonnet fungi (Mycena s.s.) driven by repeated elements and novel gene families across ecological guilds.</title>
        <authorList>
            <consortium name="Lawrence Berkeley National Laboratory"/>
            <person name="Harder C.B."/>
            <person name="Miyauchi S."/>
            <person name="Viragh M."/>
            <person name="Kuo A."/>
            <person name="Thoen E."/>
            <person name="Andreopoulos B."/>
            <person name="Lu D."/>
            <person name="Skrede I."/>
            <person name="Drula E."/>
            <person name="Henrissat B."/>
            <person name="Morin E."/>
            <person name="Kohler A."/>
            <person name="Barry K."/>
            <person name="LaButti K."/>
            <person name="Morin E."/>
            <person name="Salamov A."/>
            <person name="Lipzen A."/>
            <person name="Mereny Z."/>
            <person name="Hegedus B."/>
            <person name="Baldrian P."/>
            <person name="Stursova M."/>
            <person name="Weitz H."/>
            <person name="Taylor A."/>
            <person name="Grigoriev I.V."/>
            <person name="Nagy L.G."/>
            <person name="Martin F."/>
            <person name="Kauserud H."/>
        </authorList>
    </citation>
    <scope>NUCLEOTIDE SEQUENCE</scope>
    <source>
        <strain evidence="2">CBHHK200</strain>
    </source>
</reference>
<comment type="caution">
    <text evidence="2">The sequence shown here is derived from an EMBL/GenBank/DDBJ whole genome shotgun (WGS) entry which is preliminary data.</text>
</comment>
<evidence type="ECO:0000256" key="1">
    <source>
        <dbReference type="SAM" id="MobiDB-lite"/>
    </source>
</evidence>
<gene>
    <name evidence="2" type="ORF">C8F04DRAFT_1262790</name>
</gene>
<name>A0AAD6X440_9AGAR</name>
<keyword evidence="3" id="KW-1185">Reference proteome</keyword>
<feature type="compositionally biased region" description="Basic and acidic residues" evidence="1">
    <location>
        <begin position="7"/>
        <end position="22"/>
    </location>
</feature>
<organism evidence="2 3">
    <name type="scientific">Mycena alexandri</name>
    <dbReference type="NCBI Taxonomy" id="1745969"/>
    <lineage>
        <taxon>Eukaryota</taxon>
        <taxon>Fungi</taxon>
        <taxon>Dikarya</taxon>
        <taxon>Basidiomycota</taxon>
        <taxon>Agaricomycotina</taxon>
        <taxon>Agaricomycetes</taxon>
        <taxon>Agaricomycetidae</taxon>
        <taxon>Agaricales</taxon>
        <taxon>Marasmiineae</taxon>
        <taxon>Mycenaceae</taxon>
        <taxon>Mycena</taxon>
    </lineage>
</organism>
<accession>A0AAD6X440</accession>
<evidence type="ECO:0000313" key="3">
    <source>
        <dbReference type="Proteomes" id="UP001218188"/>
    </source>
</evidence>
<protein>
    <submittedName>
        <fullName evidence="2">Uncharacterized protein</fullName>
    </submittedName>
</protein>